<name>A0A830ETP8_9EURY</name>
<evidence type="ECO:0000313" key="3">
    <source>
        <dbReference type="Proteomes" id="UP000653099"/>
    </source>
</evidence>
<accession>A0A830ETP8</accession>
<dbReference type="OrthoDB" id="308110at2157"/>
<dbReference type="Proteomes" id="UP000653099">
    <property type="component" value="Unassembled WGS sequence"/>
</dbReference>
<sequence length="137" mass="14131">MSSSSTREAAGRGQTTPIVALVALFAICAGVSLYASTLLGVTPTETGNALAEPTLERVYDAVNEGGVVSPTGLSQAERVAPDGYLLAVAITTEDGRWTSGTRPPAGSEGVDTATRPVAVSTAEGGVIWGRLRVWVWR</sequence>
<gene>
    <name evidence="2" type="ORF">GCM10008995_18410</name>
</gene>
<evidence type="ECO:0000256" key="1">
    <source>
        <dbReference type="SAM" id="Phobius"/>
    </source>
</evidence>
<dbReference type="EMBL" id="BMOC01000011">
    <property type="protein sequence ID" value="GGJ08850.1"/>
    <property type="molecule type" value="Genomic_DNA"/>
</dbReference>
<reference evidence="2" key="1">
    <citation type="journal article" date="2014" name="Int. J. Syst. Evol. Microbiol.">
        <title>Complete genome sequence of Corynebacterium casei LMG S-19264T (=DSM 44701T), isolated from a smear-ripened cheese.</title>
        <authorList>
            <consortium name="US DOE Joint Genome Institute (JGI-PGF)"/>
            <person name="Walter F."/>
            <person name="Albersmeier A."/>
            <person name="Kalinowski J."/>
            <person name="Ruckert C."/>
        </authorList>
    </citation>
    <scope>NUCLEOTIDE SEQUENCE</scope>
    <source>
        <strain evidence="2">JCM 14359</strain>
    </source>
</reference>
<evidence type="ECO:0000313" key="2">
    <source>
        <dbReference type="EMBL" id="GGJ08850.1"/>
    </source>
</evidence>
<dbReference type="AlphaFoldDB" id="A0A830ETP8"/>
<keyword evidence="1" id="KW-1133">Transmembrane helix</keyword>
<proteinExistence type="predicted"/>
<reference evidence="2" key="2">
    <citation type="submission" date="2020-09" db="EMBL/GenBank/DDBJ databases">
        <authorList>
            <person name="Sun Q."/>
            <person name="Ohkuma M."/>
        </authorList>
    </citation>
    <scope>NUCLEOTIDE SEQUENCE</scope>
    <source>
        <strain evidence="2">JCM 14359</strain>
    </source>
</reference>
<dbReference type="InterPro" id="IPR055709">
    <property type="entry name" value="DUF7285"/>
</dbReference>
<dbReference type="RefSeq" id="WP_188787118.1">
    <property type="nucleotide sequence ID" value="NZ_BMOC01000011.1"/>
</dbReference>
<comment type="caution">
    <text evidence="2">The sequence shown here is derived from an EMBL/GenBank/DDBJ whole genome shotgun (WGS) entry which is preliminary data.</text>
</comment>
<organism evidence="2 3">
    <name type="scientific">Halobellus salinus</name>
    <dbReference type="NCBI Taxonomy" id="931585"/>
    <lineage>
        <taxon>Archaea</taxon>
        <taxon>Methanobacteriati</taxon>
        <taxon>Methanobacteriota</taxon>
        <taxon>Stenosarchaea group</taxon>
        <taxon>Halobacteria</taxon>
        <taxon>Halobacteriales</taxon>
        <taxon>Haloferacaceae</taxon>
        <taxon>Halobellus</taxon>
    </lineage>
</organism>
<protein>
    <submittedName>
        <fullName evidence="2">Uncharacterized protein</fullName>
    </submittedName>
</protein>
<keyword evidence="3" id="KW-1185">Reference proteome</keyword>
<keyword evidence="1" id="KW-0812">Transmembrane</keyword>
<keyword evidence="1" id="KW-0472">Membrane</keyword>
<feature type="transmembrane region" description="Helical" evidence="1">
    <location>
        <begin position="21"/>
        <end position="41"/>
    </location>
</feature>
<dbReference type="Pfam" id="PF23956">
    <property type="entry name" value="DUF7285"/>
    <property type="match status" value="1"/>
</dbReference>